<keyword evidence="3" id="KW-1185">Reference proteome</keyword>
<gene>
    <name evidence="2" type="ORF">LSAA_14695</name>
</gene>
<proteinExistence type="predicted"/>
<sequence length="175" mass="19657">MISPSDHSVNTHVEAQVHKACSHQVAFVSQETQTQLSEPAVDSTPSCQPASNEDKSRFEPHDLRYKIGSLRSNQPVPSVKINTDVDKIQVSQTHINVDTFEVYGSDDEITNFGYQHPNNNINLVNNRVPIIDLTLDCQEEIITDATESNEPNMQENPHEYSEGELNDRTPSKWNG</sequence>
<feature type="region of interest" description="Disordered" evidence="1">
    <location>
        <begin position="145"/>
        <end position="175"/>
    </location>
</feature>
<evidence type="ECO:0000313" key="2">
    <source>
        <dbReference type="EMBL" id="CAF3033673.1"/>
    </source>
</evidence>
<dbReference type="EMBL" id="HG994588">
    <property type="protein sequence ID" value="CAF3033673.1"/>
    <property type="molecule type" value="Genomic_DNA"/>
</dbReference>
<feature type="compositionally biased region" description="Basic and acidic residues" evidence="1">
    <location>
        <begin position="156"/>
        <end position="175"/>
    </location>
</feature>
<reference evidence="2" key="1">
    <citation type="submission" date="2021-02" db="EMBL/GenBank/DDBJ databases">
        <authorList>
            <person name="Bekaert M."/>
        </authorList>
    </citation>
    <scope>NUCLEOTIDE SEQUENCE</scope>
    <source>
        <strain evidence="2">IoA-00</strain>
    </source>
</reference>
<accession>A0A7R8D846</accession>
<name>A0A7R8D846_LEPSM</name>
<feature type="compositionally biased region" description="Polar residues" evidence="1">
    <location>
        <begin position="145"/>
        <end position="155"/>
    </location>
</feature>
<protein>
    <submittedName>
        <fullName evidence="2">(salmon louse) hypothetical protein</fullName>
    </submittedName>
</protein>
<feature type="region of interest" description="Disordered" evidence="1">
    <location>
        <begin position="32"/>
        <end position="59"/>
    </location>
</feature>
<evidence type="ECO:0000256" key="1">
    <source>
        <dbReference type="SAM" id="MobiDB-lite"/>
    </source>
</evidence>
<dbReference type="AlphaFoldDB" id="A0A7R8D846"/>
<organism evidence="2 3">
    <name type="scientific">Lepeophtheirus salmonis</name>
    <name type="common">Salmon louse</name>
    <name type="synonym">Caligus salmonis</name>
    <dbReference type="NCBI Taxonomy" id="72036"/>
    <lineage>
        <taxon>Eukaryota</taxon>
        <taxon>Metazoa</taxon>
        <taxon>Ecdysozoa</taxon>
        <taxon>Arthropoda</taxon>
        <taxon>Crustacea</taxon>
        <taxon>Multicrustacea</taxon>
        <taxon>Hexanauplia</taxon>
        <taxon>Copepoda</taxon>
        <taxon>Siphonostomatoida</taxon>
        <taxon>Caligidae</taxon>
        <taxon>Lepeophtheirus</taxon>
    </lineage>
</organism>
<evidence type="ECO:0000313" key="3">
    <source>
        <dbReference type="Proteomes" id="UP000675881"/>
    </source>
</evidence>
<dbReference type="Proteomes" id="UP000675881">
    <property type="component" value="Chromosome 9"/>
</dbReference>
<feature type="compositionally biased region" description="Polar residues" evidence="1">
    <location>
        <begin position="32"/>
        <end position="51"/>
    </location>
</feature>